<evidence type="ECO:0000256" key="3">
    <source>
        <dbReference type="ARBA" id="ARBA00022598"/>
    </source>
</evidence>
<dbReference type="GO" id="GO:0042242">
    <property type="term" value="F:cobyrinic acid a,c-diamide synthase activity"/>
    <property type="evidence" value="ECO:0007669"/>
    <property type="project" value="UniProtKB-UniRule"/>
</dbReference>
<evidence type="ECO:0000256" key="8">
    <source>
        <dbReference type="HAMAP-Rule" id="MF_00027"/>
    </source>
</evidence>
<gene>
    <name evidence="9" type="primary">cobB</name>
    <name evidence="8" type="synonym">cbiA</name>
    <name evidence="9" type="ORF">G4V39_07780</name>
</gene>
<evidence type="ECO:0000256" key="4">
    <source>
        <dbReference type="ARBA" id="ARBA00022741"/>
    </source>
</evidence>
<protein>
    <recommendedName>
        <fullName evidence="8">Cobyrinate a,c-diamide synthase</fullName>
        <ecNumber evidence="8">6.3.5.11</ecNumber>
    </recommendedName>
    <alternativeName>
        <fullName evidence="8">Cobyrinic acid a,c-diamide synthetase</fullName>
    </alternativeName>
</protein>
<evidence type="ECO:0000313" key="10">
    <source>
        <dbReference type="Proteomes" id="UP000502179"/>
    </source>
</evidence>
<dbReference type="InterPro" id="IPR029062">
    <property type="entry name" value="Class_I_gatase-like"/>
</dbReference>
<comment type="similarity">
    <text evidence="8">Belongs to the CobB/CbiA family.</text>
</comment>
<proteinExistence type="inferred from homology"/>
<reference evidence="9 10" key="1">
    <citation type="submission" date="2020-02" db="EMBL/GenBank/DDBJ databases">
        <title>Genome analysis of Thermosulfuriphilus ammonigenes ST65T, an anaerobic thermophilic chemolithoautotrophic bacterium isolated from a deep-sea hydrothermal vent.</title>
        <authorList>
            <person name="Slobodkina G."/>
            <person name="Allioux M."/>
            <person name="Merkel A."/>
            <person name="Alain K."/>
            <person name="Jebbar M."/>
            <person name="Slobodkin A."/>
        </authorList>
    </citation>
    <scope>NUCLEOTIDE SEQUENCE [LARGE SCALE GENOMIC DNA]</scope>
    <source>
        <strain evidence="9 10">ST65</strain>
    </source>
</reference>
<dbReference type="EC" id="6.3.5.11" evidence="8"/>
<keyword evidence="10" id="KW-1185">Reference proteome</keyword>
<dbReference type="InterPro" id="IPR004484">
    <property type="entry name" value="CbiA/CobB_synth"/>
</dbReference>
<evidence type="ECO:0000313" key="9">
    <source>
        <dbReference type="EMBL" id="QIJ72173.1"/>
    </source>
</evidence>
<feature type="site" description="Increases nucleophilicity of active site Cys" evidence="8">
    <location>
        <position position="437"/>
    </location>
</feature>
<dbReference type="CDD" id="cd05388">
    <property type="entry name" value="CobB_N"/>
    <property type="match status" value="1"/>
</dbReference>
<dbReference type="InterPro" id="IPR027417">
    <property type="entry name" value="P-loop_NTPase"/>
</dbReference>
<dbReference type="GO" id="GO:0009236">
    <property type="term" value="P:cobalamin biosynthetic process"/>
    <property type="evidence" value="ECO:0007669"/>
    <property type="project" value="UniProtKB-UniRule"/>
</dbReference>
<dbReference type="AlphaFoldDB" id="A0A6G7PXP0"/>
<comment type="catalytic activity">
    <reaction evidence="8">
        <text>cob(II)yrinate + 2 L-glutamine + 2 ATP + 2 H2O = cob(II)yrinate a,c diamide + 2 L-glutamate + 2 ADP + 2 phosphate + 2 H(+)</text>
        <dbReference type="Rhea" id="RHEA:26289"/>
        <dbReference type="ChEBI" id="CHEBI:15377"/>
        <dbReference type="ChEBI" id="CHEBI:15378"/>
        <dbReference type="ChEBI" id="CHEBI:29985"/>
        <dbReference type="ChEBI" id="CHEBI:30616"/>
        <dbReference type="ChEBI" id="CHEBI:43474"/>
        <dbReference type="ChEBI" id="CHEBI:58359"/>
        <dbReference type="ChEBI" id="CHEBI:58537"/>
        <dbReference type="ChEBI" id="CHEBI:58894"/>
        <dbReference type="ChEBI" id="CHEBI:456216"/>
        <dbReference type="EC" id="6.3.5.11"/>
    </reaction>
</comment>
<evidence type="ECO:0000256" key="5">
    <source>
        <dbReference type="ARBA" id="ARBA00022840"/>
    </source>
</evidence>
<dbReference type="RefSeq" id="WP_166032391.1">
    <property type="nucleotide sequence ID" value="NZ_CP048877.1"/>
</dbReference>
<dbReference type="Gene3D" id="3.40.50.880">
    <property type="match status" value="1"/>
</dbReference>
<keyword evidence="5 8" id="KW-0067">ATP-binding</keyword>
<dbReference type="PANTHER" id="PTHR43873:SF1">
    <property type="entry name" value="COBYRINATE A,C-DIAMIDE SYNTHASE"/>
    <property type="match status" value="1"/>
</dbReference>
<keyword evidence="6 8" id="KW-0460">Magnesium</keyword>
<comment type="pathway">
    <text evidence="8">Cofactor biosynthesis; adenosylcobalamin biosynthesis; cob(II)yrinate a,c-diamide from sirohydrochlorin (anaerobic route): step 10/10.</text>
</comment>
<keyword evidence="2 8" id="KW-0169">Cobalamin biosynthesis</keyword>
<dbReference type="Pfam" id="PF07685">
    <property type="entry name" value="GATase_3"/>
    <property type="match status" value="1"/>
</dbReference>
<comment type="miscellaneous">
    <text evidence="8">The a and c carboxylates of cobyrinate are activated for nucleophilic attack via formation of a phosphorylated intermediate by ATP. CbiA catalyzes first the amidation of the c-carboxylate, and then that of the a-carboxylate.</text>
</comment>
<dbReference type="SUPFAM" id="SSF52317">
    <property type="entry name" value="Class I glutamine amidotransferase-like"/>
    <property type="match status" value="1"/>
</dbReference>
<keyword evidence="7 8" id="KW-0315">Glutamine amidotransferase</keyword>
<feature type="active site" description="Nucleophile" evidence="8">
    <location>
        <position position="335"/>
    </location>
</feature>
<dbReference type="KEGG" id="tav:G4V39_07780"/>
<dbReference type="GO" id="GO:0005524">
    <property type="term" value="F:ATP binding"/>
    <property type="evidence" value="ECO:0007669"/>
    <property type="project" value="UniProtKB-UniRule"/>
</dbReference>
<dbReference type="NCBIfam" id="TIGR00379">
    <property type="entry name" value="cobB"/>
    <property type="match status" value="1"/>
</dbReference>
<dbReference type="NCBIfam" id="NF002204">
    <property type="entry name" value="PRK01077.1"/>
    <property type="match status" value="1"/>
</dbReference>
<dbReference type="PANTHER" id="PTHR43873">
    <property type="entry name" value="COBYRINATE A,C-DIAMIDE SYNTHASE"/>
    <property type="match status" value="1"/>
</dbReference>
<name>A0A6G7PXP0_9BACT</name>
<accession>A0A6G7PXP0</accession>
<dbReference type="PROSITE" id="PS51274">
    <property type="entry name" value="GATASE_COBBQ"/>
    <property type="match status" value="1"/>
</dbReference>
<evidence type="ECO:0000256" key="7">
    <source>
        <dbReference type="ARBA" id="ARBA00022962"/>
    </source>
</evidence>
<comment type="function">
    <text evidence="8">Catalyzes the ATP-dependent amidation of the two carboxylate groups at positions a and c of cobyrinate, using either L-glutamine or ammonia as the nitrogen source.</text>
</comment>
<keyword evidence="3 8" id="KW-0436">Ligase</keyword>
<dbReference type="Pfam" id="PF01656">
    <property type="entry name" value="CbiA"/>
    <property type="match status" value="1"/>
</dbReference>
<keyword evidence="4 8" id="KW-0547">Nucleotide-binding</keyword>
<evidence type="ECO:0000256" key="6">
    <source>
        <dbReference type="ARBA" id="ARBA00022842"/>
    </source>
</evidence>
<dbReference type="CDD" id="cd03130">
    <property type="entry name" value="GATase1_CobB"/>
    <property type="match status" value="1"/>
</dbReference>
<dbReference type="HAMAP" id="MF_00027">
    <property type="entry name" value="CobB_CbiA"/>
    <property type="match status" value="1"/>
</dbReference>
<dbReference type="InterPro" id="IPR011698">
    <property type="entry name" value="GATase_3"/>
</dbReference>
<evidence type="ECO:0000256" key="2">
    <source>
        <dbReference type="ARBA" id="ARBA00022573"/>
    </source>
</evidence>
<organism evidence="9 10">
    <name type="scientific">Thermosulfuriphilus ammonigenes</name>
    <dbReference type="NCBI Taxonomy" id="1936021"/>
    <lineage>
        <taxon>Bacteria</taxon>
        <taxon>Pseudomonadati</taxon>
        <taxon>Thermodesulfobacteriota</taxon>
        <taxon>Thermodesulfobacteria</taxon>
        <taxon>Thermodesulfobacteriales</taxon>
        <taxon>Thermodesulfobacteriaceae</taxon>
        <taxon>Thermosulfuriphilus</taxon>
    </lineage>
</organism>
<dbReference type="EMBL" id="CP048877">
    <property type="protein sequence ID" value="QIJ72173.1"/>
    <property type="molecule type" value="Genomic_DNA"/>
</dbReference>
<comment type="domain">
    <text evidence="8">Comprises of two domains. The C-terminal domain contains the binding site for glutamine and catalyzes the hydrolysis of this substrate to glutamate and ammonia. The N-terminal domain is anticipated to bind ATP and cobyrinate and catalyzes the ultimate synthesis of the diamide product. The ammonia produced via the glutaminase domain is probably translocated to the adjacent domain via a molecular tunnel, where it reacts with an activated intermediate.</text>
</comment>
<dbReference type="SUPFAM" id="SSF52540">
    <property type="entry name" value="P-loop containing nucleoside triphosphate hydrolases"/>
    <property type="match status" value="1"/>
</dbReference>
<dbReference type="Gene3D" id="3.40.50.300">
    <property type="entry name" value="P-loop containing nucleotide triphosphate hydrolases"/>
    <property type="match status" value="1"/>
</dbReference>
<dbReference type="UniPathway" id="UPA00148">
    <property type="reaction ID" value="UER00231"/>
</dbReference>
<dbReference type="Proteomes" id="UP000502179">
    <property type="component" value="Chromosome"/>
</dbReference>
<sequence>MSTPSFSVPRVTVSALKGGAGKTLVTLGILHGLRRSGLRVIPFKKGPDYIDAGWLGIVAGHSCYNLDPFMMSGEVLEASFVFRSQGADLALLEGNRGLFDGADVEGSCSTAELAKRLRSPVILVLDCTKVTRTVAAQVLGCLHFDPQLDIRGVVLNRVARSRHERIVRESVEKYCGLPVLGVIPRVATFLPMRHLGLLPWQEHEERSRVLETLEAKILANLDLSAIVDIARQAPPLPSPVTGQTQKKTPARIKVGILRDAAFQFYYPENLEALSAQGAELVFIDALSARGLPPIDALYIGGGFPETQAEALEANVSFRKDLHQAIRYGLPVYAECGGLMYLGRKIIYQGRSFEMVGALPVDFEVCSKPQGHGYVVLKVEGPNPFYSPGLEIIGHEFHYSRPQGSGDLSFAFKVLRGHGVDGRHDGIVQGNVLGMYTHIHALGFLHWAPAIVRLAEEFRRTGAISSRGNPLIRALSLAKEETKDL</sequence>
<comment type="cofactor">
    <cofactor evidence="1 8">
        <name>Mg(2+)</name>
        <dbReference type="ChEBI" id="CHEBI:18420"/>
    </cofactor>
</comment>
<dbReference type="InterPro" id="IPR002586">
    <property type="entry name" value="CobQ/CobB/MinD/ParA_Nub-bd_dom"/>
</dbReference>
<evidence type="ECO:0000256" key="1">
    <source>
        <dbReference type="ARBA" id="ARBA00001946"/>
    </source>
</evidence>